<dbReference type="AlphaFoldDB" id="S8FB05"/>
<protein>
    <submittedName>
        <fullName evidence="1">Uncharacterized protein</fullName>
    </submittedName>
</protein>
<dbReference type="HOGENOM" id="CLU_1722411_0_0_1"/>
<sequence length="152" mass="16912">MQIQMIMGTPPRLLKREIGVGGQQRRLRLRQPPLDEIILALAAKSDLHSEDIGALVEGHGDELLGHVRQHASGGGEEEFERPLLDVASTRKVLRNPEPHADSDLDFVSIAYKATQLSTHPNEIQPQSCYCIERVILDGGRRQENRHGLSSEP</sequence>
<dbReference type="Proteomes" id="UP000015241">
    <property type="component" value="Unassembled WGS sequence"/>
</dbReference>
<name>S8FB05_FOMSC</name>
<proteinExistence type="predicted"/>
<organism evidence="1 2">
    <name type="scientific">Fomitopsis schrenkii</name>
    <name type="common">Brown rot fungus</name>
    <dbReference type="NCBI Taxonomy" id="2126942"/>
    <lineage>
        <taxon>Eukaryota</taxon>
        <taxon>Fungi</taxon>
        <taxon>Dikarya</taxon>
        <taxon>Basidiomycota</taxon>
        <taxon>Agaricomycotina</taxon>
        <taxon>Agaricomycetes</taxon>
        <taxon>Polyporales</taxon>
        <taxon>Fomitopsis</taxon>
    </lineage>
</organism>
<dbReference type="EMBL" id="KE504201">
    <property type="protein sequence ID" value="EPS95734.1"/>
    <property type="molecule type" value="Genomic_DNA"/>
</dbReference>
<reference evidence="1 2" key="1">
    <citation type="journal article" date="2012" name="Science">
        <title>The Paleozoic origin of enzymatic lignin decomposition reconstructed from 31 fungal genomes.</title>
        <authorList>
            <person name="Floudas D."/>
            <person name="Binder M."/>
            <person name="Riley R."/>
            <person name="Barry K."/>
            <person name="Blanchette R.A."/>
            <person name="Henrissat B."/>
            <person name="Martinez A.T."/>
            <person name="Otillar R."/>
            <person name="Spatafora J.W."/>
            <person name="Yadav J.S."/>
            <person name="Aerts A."/>
            <person name="Benoit I."/>
            <person name="Boyd A."/>
            <person name="Carlson A."/>
            <person name="Copeland A."/>
            <person name="Coutinho P.M."/>
            <person name="de Vries R.P."/>
            <person name="Ferreira P."/>
            <person name="Findley K."/>
            <person name="Foster B."/>
            <person name="Gaskell J."/>
            <person name="Glotzer D."/>
            <person name="Gorecki P."/>
            <person name="Heitman J."/>
            <person name="Hesse C."/>
            <person name="Hori C."/>
            <person name="Igarashi K."/>
            <person name="Jurgens J.A."/>
            <person name="Kallen N."/>
            <person name="Kersten P."/>
            <person name="Kohler A."/>
            <person name="Kuees U."/>
            <person name="Kumar T.K.A."/>
            <person name="Kuo A."/>
            <person name="LaButti K."/>
            <person name="Larrondo L.F."/>
            <person name="Lindquist E."/>
            <person name="Ling A."/>
            <person name="Lombard V."/>
            <person name="Lucas S."/>
            <person name="Lundell T."/>
            <person name="Martin R."/>
            <person name="McLaughlin D.J."/>
            <person name="Morgenstern I."/>
            <person name="Morin E."/>
            <person name="Murat C."/>
            <person name="Nagy L.G."/>
            <person name="Nolan M."/>
            <person name="Ohm R.A."/>
            <person name="Patyshakuliyeva A."/>
            <person name="Rokas A."/>
            <person name="Ruiz-Duenas F.J."/>
            <person name="Sabat G."/>
            <person name="Salamov A."/>
            <person name="Samejima M."/>
            <person name="Schmutz J."/>
            <person name="Slot J.C."/>
            <person name="St John F."/>
            <person name="Stenlid J."/>
            <person name="Sun H."/>
            <person name="Sun S."/>
            <person name="Syed K."/>
            <person name="Tsang A."/>
            <person name="Wiebenga A."/>
            <person name="Young D."/>
            <person name="Pisabarro A."/>
            <person name="Eastwood D.C."/>
            <person name="Martin F."/>
            <person name="Cullen D."/>
            <person name="Grigoriev I.V."/>
            <person name="Hibbett D.S."/>
        </authorList>
    </citation>
    <scope>NUCLEOTIDE SEQUENCE</scope>
    <source>
        <strain evidence="2">FP-58527</strain>
    </source>
</reference>
<dbReference type="InParanoid" id="S8FB05"/>
<evidence type="ECO:0000313" key="2">
    <source>
        <dbReference type="Proteomes" id="UP000015241"/>
    </source>
</evidence>
<accession>S8FB05</accession>
<keyword evidence="2" id="KW-1185">Reference proteome</keyword>
<gene>
    <name evidence="1" type="ORF">FOMPIDRAFT_1053910</name>
</gene>
<evidence type="ECO:0000313" key="1">
    <source>
        <dbReference type="EMBL" id="EPS95734.1"/>
    </source>
</evidence>